<dbReference type="InterPro" id="IPR024163">
    <property type="entry name" value="Aerotolerance_reg_N"/>
</dbReference>
<dbReference type="InterPro" id="IPR002035">
    <property type="entry name" value="VWF_A"/>
</dbReference>
<evidence type="ECO:0000313" key="5">
    <source>
        <dbReference type="Proteomes" id="UP000189674"/>
    </source>
</evidence>
<dbReference type="EMBL" id="CP019791">
    <property type="protein sequence ID" value="AQT68466.1"/>
    <property type="molecule type" value="Genomic_DNA"/>
</dbReference>
<dbReference type="KEGG" id="alus:STSP2_01630"/>
<sequence>MNGLFASPFAFIALASLPVLAAIYLFRNRFQSHEVSSLMFWEDRTRVSSGGLQLEKIKTPLLFLIELLVLLMLVVAAAGPLLRSSRDTRVLAVVLDDSFSMLAGQDETARDRAAESLQELLTGSGRFRVTLITAGREPQVLANSLSSISQVRDSLDDWQCYSTASDIPAALALASELGGKTARLLVLTDQPPKEELQDGTVEWRAFGRGMGNLAFVTAVRDGDGEEQKCMLTVANYSAVSRTFDLQIESTDTGESLLSREVTVQGGVRKRIRFSLDASLGPVRALFDDGALDFDNEAHLLPAVERMVSVGYRIENEDLEQMTAKAVDSTAMTSSAEINPAILFTDSQVQVDQLQDTWVMRFAAGEDPNAYVGPFVVNRAHPLTEGLSLDGVIWAGQDADIALDTPVITAGNVPLVYDKQLTAGQHHITINLNPEMSTLAQSPDWPVLFWNLINWRKDQLPGPERTNTGLGYEVAVTFPFAENVEAANVTLPDDSVQQFPVAENRLSVQTRLPGVYRVESDLRSYAFAANPISPAESDLSTLAEGVWGKWQDAEKFWWEYRSIDWLPLIIALVLLSIHRILTSRSSART</sequence>
<name>A0A1U9NLV2_9BACT</name>
<gene>
    <name evidence="4" type="ORF">STSP2_01630</name>
</gene>
<dbReference type="PANTHER" id="PTHR37464">
    <property type="entry name" value="BLL2463 PROTEIN"/>
    <property type="match status" value="1"/>
</dbReference>
<evidence type="ECO:0000259" key="2">
    <source>
        <dbReference type="Pfam" id="PF07584"/>
    </source>
</evidence>
<keyword evidence="1" id="KW-0812">Transmembrane</keyword>
<evidence type="ECO:0008006" key="6">
    <source>
        <dbReference type="Google" id="ProtNLM"/>
    </source>
</evidence>
<evidence type="ECO:0000259" key="3">
    <source>
        <dbReference type="Pfam" id="PF13519"/>
    </source>
</evidence>
<evidence type="ECO:0000256" key="1">
    <source>
        <dbReference type="SAM" id="Phobius"/>
    </source>
</evidence>
<dbReference type="RefSeq" id="WP_146661486.1">
    <property type="nucleotide sequence ID" value="NZ_CP019791.1"/>
</dbReference>
<keyword evidence="1" id="KW-0472">Membrane</keyword>
<dbReference type="AlphaFoldDB" id="A0A1U9NLV2"/>
<feature type="domain" description="Aerotolerance regulator N-terminal" evidence="2">
    <location>
        <begin position="5"/>
        <end position="80"/>
    </location>
</feature>
<keyword evidence="5" id="KW-1185">Reference proteome</keyword>
<feature type="domain" description="VWFA" evidence="3">
    <location>
        <begin position="92"/>
        <end position="189"/>
    </location>
</feature>
<protein>
    <recommendedName>
        <fullName evidence="6">Aerotolerance regulator N-terminal domain-containing protein</fullName>
    </recommendedName>
</protein>
<dbReference type="Pfam" id="PF13519">
    <property type="entry name" value="VWA_2"/>
    <property type="match status" value="1"/>
</dbReference>
<keyword evidence="1" id="KW-1133">Transmembrane helix</keyword>
<dbReference type="SUPFAM" id="SSF53300">
    <property type="entry name" value="vWA-like"/>
    <property type="match status" value="1"/>
</dbReference>
<dbReference type="OrthoDB" id="264983at2"/>
<dbReference type="Proteomes" id="UP000189674">
    <property type="component" value="Chromosome"/>
</dbReference>
<dbReference type="STRING" id="1936003.STSP2_01630"/>
<accession>A0A1U9NLV2</accession>
<proteinExistence type="predicted"/>
<reference evidence="5" key="1">
    <citation type="submission" date="2017-02" db="EMBL/GenBank/DDBJ databases">
        <title>Comparative genomics and description of representatives of a novel lineage of planctomycetes thriving in anoxic sediments.</title>
        <authorList>
            <person name="Spring S."/>
            <person name="Bunk B."/>
            <person name="Sproer C."/>
        </authorList>
    </citation>
    <scope>NUCLEOTIDE SEQUENCE [LARGE SCALE GENOMIC DNA]</scope>
    <source>
        <strain evidence="5">ST-NAGAB-D1</strain>
    </source>
</reference>
<feature type="transmembrane region" description="Helical" evidence="1">
    <location>
        <begin position="61"/>
        <end position="82"/>
    </location>
</feature>
<dbReference type="Pfam" id="PF07584">
    <property type="entry name" value="BatA"/>
    <property type="match status" value="1"/>
</dbReference>
<dbReference type="Gene3D" id="3.40.50.410">
    <property type="entry name" value="von Willebrand factor, type A domain"/>
    <property type="match status" value="1"/>
</dbReference>
<dbReference type="PANTHER" id="PTHR37464:SF1">
    <property type="entry name" value="BLL2463 PROTEIN"/>
    <property type="match status" value="1"/>
</dbReference>
<feature type="transmembrane region" description="Helical" evidence="1">
    <location>
        <begin position="6"/>
        <end position="26"/>
    </location>
</feature>
<organism evidence="4 5">
    <name type="scientific">Anaerohalosphaera lusitana</name>
    <dbReference type="NCBI Taxonomy" id="1936003"/>
    <lineage>
        <taxon>Bacteria</taxon>
        <taxon>Pseudomonadati</taxon>
        <taxon>Planctomycetota</taxon>
        <taxon>Phycisphaerae</taxon>
        <taxon>Sedimentisphaerales</taxon>
        <taxon>Anaerohalosphaeraceae</taxon>
        <taxon>Anaerohalosphaera</taxon>
    </lineage>
</organism>
<evidence type="ECO:0000313" key="4">
    <source>
        <dbReference type="EMBL" id="AQT68466.1"/>
    </source>
</evidence>
<dbReference type="InterPro" id="IPR036465">
    <property type="entry name" value="vWFA_dom_sf"/>
</dbReference>